<evidence type="ECO:0000313" key="2">
    <source>
        <dbReference type="EMBL" id="CAB9520067.1"/>
    </source>
</evidence>
<dbReference type="SUPFAM" id="SSF46938">
    <property type="entry name" value="CRAL/TRIO N-terminal domain"/>
    <property type="match status" value="1"/>
</dbReference>
<dbReference type="SMART" id="SM00516">
    <property type="entry name" value="SEC14"/>
    <property type="match status" value="1"/>
</dbReference>
<sequence length="414" mass="46680">MALHLPINTVLPNKATAAKETSSEACTTTQFENPWSDANLERCHQLWNLLPDEIMQLKLLQAHLSDVRDSFENNPFDVVRFLRENKGNLNIAEKKFRSMLDWRHKHQVDCMLDPNEYRPPSLYRYFPAGVLEGVDKEGDPIHCERTGDADSSGLLSRYGRDEMLKQAIWIREIQSRGKWHQDYEKRQGHPIKQFTVVLDMKGLKARNMGPGLISVSQEVSRIVQDFYPYYAKRIIIIRAPALFQVAFNAIKPFLDESMRDKIVVSGGHRDHCKVLEKYMDLKVLPPEICPSGDGKAVADFPNVVWEGGKIPDHEEDLSLQQVVTLQADSVIGVEVAQAISGGTNVSDTDRPLAVTVGHVSKPLETFLLQGGTQSLDVSSEERRKGSNWVQRQLELFQATFSSFEAGDSSASYAI</sequence>
<dbReference type="SUPFAM" id="SSF52087">
    <property type="entry name" value="CRAL/TRIO domain"/>
    <property type="match status" value="1"/>
</dbReference>
<dbReference type="PANTHER" id="PTHR23324">
    <property type="entry name" value="SEC14 RELATED PROTEIN"/>
    <property type="match status" value="1"/>
</dbReference>
<dbReference type="AlphaFoldDB" id="A0A9N8EFD0"/>
<gene>
    <name evidence="2" type="ORF">SEMRO_1071_G237880.1</name>
</gene>
<dbReference type="GO" id="GO:0005737">
    <property type="term" value="C:cytoplasm"/>
    <property type="evidence" value="ECO:0007669"/>
    <property type="project" value="TreeGrafter"/>
</dbReference>
<dbReference type="EMBL" id="CAICTM010001069">
    <property type="protein sequence ID" value="CAB9520067.1"/>
    <property type="molecule type" value="Genomic_DNA"/>
</dbReference>
<dbReference type="OrthoDB" id="1434354at2759"/>
<dbReference type="PANTHER" id="PTHR23324:SF83">
    <property type="entry name" value="SEC14-LIKE PROTEIN 2"/>
    <property type="match status" value="1"/>
</dbReference>
<dbReference type="InterPro" id="IPR036865">
    <property type="entry name" value="CRAL-TRIO_dom_sf"/>
</dbReference>
<name>A0A9N8EFD0_9STRA</name>
<evidence type="ECO:0000259" key="1">
    <source>
        <dbReference type="PROSITE" id="PS50191"/>
    </source>
</evidence>
<dbReference type="InterPro" id="IPR036273">
    <property type="entry name" value="CRAL/TRIO_N_dom_sf"/>
</dbReference>
<dbReference type="InterPro" id="IPR051064">
    <property type="entry name" value="SEC14/CRAL-TRIO_domain"/>
</dbReference>
<keyword evidence="3" id="KW-1185">Reference proteome</keyword>
<protein>
    <submittedName>
        <fullName evidence="2">SEC14-like protein</fullName>
    </submittedName>
</protein>
<evidence type="ECO:0000313" key="3">
    <source>
        <dbReference type="Proteomes" id="UP001153069"/>
    </source>
</evidence>
<dbReference type="Gene3D" id="3.40.525.10">
    <property type="entry name" value="CRAL-TRIO lipid binding domain"/>
    <property type="match status" value="1"/>
</dbReference>
<organism evidence="2 3">
    <name type="scientific">Seminavis robusta</name>
    <dbReference type="NCBI Taxonomy" id="568900"/>
    <lineage>
        <taxon>Eukaryota</taxon>
        <taxon>Sar</taxon>
        <taxon>Stramenopiles</taxon>
        <taxon>Ochrophyta</taxon>
        <taxon>Bacillariophyta</taxon>
        <taxon>Bacillariophyceae</taxon>
        <taxon>Bacillariophycidae</taxon>
        <taxon>Naviculales</taxon>
        <taxon>Naviculaceae</taxon>
        <taxon>Seminavis</taxon>
    </lineage>
</organism>
<accession>A0A9N8EFD0</accession>
<dbReference type="CDD" id="cd00170">
    <property type="entry name" value="SEC14"/>
    <property type="match status" value="1"/>
</dbReference>
<dbReference type="Pfam" id="PF00650">
    <property type="entry name" value="CRAL_TRIO"/>
    <property type="match status" value="1"/>
</dbReference>
<proteinExistence type="predicted"/>
<reference evidence="2" key="1">
    <citation type="submission" date="2020-06" db="EMBL/GenBank/DDBJ databases">
        <authorList>
            <consortium name="Plant Systems Biology data submission"/>
        </authorList>
    </citation>
    <scope>NUCLEOTIDE SEQUENCE</scope>
    <source>
        <strain evidence="2">D6</strain>
    </source>
</reference>
<dbReference type="InterPro" id="IPR001251">
    <property type="entry name" value="CRAL-TRIO_dom"/>
</dbReference>
<feature type="domain" description="CRAL-TRIO" evidence="1">
    <location>
        <begin position="118"/>
        <end position="288"/>
    </location>
</feature>
<dbReference type="PROSITE" id="PS50191">
    <property type="entry name" value="CRAL_TRIO"/>
    <property type="match status" value="1"/>
</dbReference>
<comment type="caution">
    <text evidence="2">The sequence shown here is derived from an EMBL/GenBank/DDBJ whole genome shotgun (WGS) entry which is preliminary data.</text>
</comment>
<dbReference type="Proteomes" id="UP001153069">
    <property type="component" value="Unassembled WGS sequence"/>
</dbReference>